<comment type="caution">
    <text evidence="2">The sequence shown here is derived from an EMBL/GenBank/DDBJ whole genome shotgun (WGS) entry which is preliminary data.</text>
</comment>
<dbReference type="AlphaFoldDB" id="A0A2U0ZWX3"/>
<dbReference type="EMBL" id="QJSQ01000025">
    <property type="protein sequence ID" value="PYE17646.1"/>
    <property type="molecule type" value="Genomic_DNA"/>
</dbReference>
<proteinExistence type="predicted"/>
<protein>
    <submittedName>
        <fullName evidence="2">Uncharacterized protein</fullName>
    </submittedName>
</protein>
<keyword evidence="4" id="KW-1185">Reference proteome</keyword>
<accession>A0A2U0ZWX3</accession>
<dbReference type="Proteomes" id="UP000533533">
    <property type="component" value="Unassembled WGS sequence"/>
</dbReference>
<evidence type="ECO:0000313" key="3">
    <source>
        <dbReference type="Proteomes" id="UP000247772"/>
    </source>
</evidence>
<dbReference type="OrthoDB" id="8966903at2"/>
<reference evidence="2 3" key="1">
    <citation type="submission" date="2018-06" db="EMBL/GenBank/DDBJ databases">
        <title>Genomic Encyclopedia of Type Strains, Phase IV (KMG-V): Genome sequencing to study the core and pangenomes of soil and plant-associated prokaryotes.</title>
        <authorList>
            <person name="Whitman W."/>
        </authorList>
    </citation>
    <scope>NUCLEOTIDE SEQUENCE [LARGE SCALE GENOMIC DNA]</scope>
    <source>
        <strain evidence="2 3">SRCL-318</strain>
        <strain evidence="1 4">SRMrh-85</strain>
    </source>
</reference>
<evidence type="ECO:0000313" key="4">
    <source>
        <dbReference type="Proteomes" id="UP000533533"/>
    </source>
</evidence>
<dbReference type="EMBL" id="JACHVZ010000002">
    <property type="protein sequence ID" value="MBB2926071.1"/>
    <property type="molecule type" value="Genomic_DNA"/>
</dbReference>
<name>A0A2U0ZWX3_9BURK</name>
<evidence type="ECO:0000313" key="2">
    <source>
        <dbReference type="EMBL" id="PYE17646.1"/>
    </source>
</evidence>
<sequence>MNTKDKGNVRAFVQTAEQIGGWVWVISLVDFDAREVRRSLVAEEPFSTERAAKDAGYARLEALAHDQ</sequence>
<dbReference type="Proteomes" id="UP000247772">
    <property type="component" value="Unassembled WGS sequence"/>
</dbReference>
<evidence type="ECO:0000313" key="1">
    <source>
        <dbReference type="EMBL" id="MBB2926071.1"/>
    </source>
</evidence>
<organism evidence="2 3">
    <name type="scientific">Paraburkholderia silvatlantica</name>
    <dbReference type="NCBI Taxonomy" id="321895"/>
    <lineage>
        <taxon>Bacteria</taxon>
        <taxon>Pseudomonadati</taxon>
        <taxon>Pseudomonadota</taxon>
        <taxon>Betaproteobacteria</taxon>
        <taxon>Burkholderiales</taxon>
        <taxon>Burkholderiaceae</taxon>
        <taxon>Paraburkholderia</taxon>
    </lineage>
</organism>
<dbReference type="RefSeq" id="WP_110387758.1">
    <property type="nucleotide sequence ID" value="NZ_JACHVZ010000002.1"/>
</dbReference>
<gene>
    <name evidence="2" type="ORF">C7410_12520</name>
    <name evidence="1" type="ORF">FHX59_000478</name>
</gene>